<keyword evidence="5 9" id="KW-0064">Aspartyl protease</keyword>
<name>A0A1B2J110_9LACO</name>
<proteinExistence type="inferred from homology"/>
<feature type="active site" evidence="9">
    <location>
        <position position="113"/>
    </location>
</feature>
<reference evidence="12 13" key="1">
    <citation type="submission" date="2016-03" db="EMBL/GenBank/DDBJ databases">
        <title>Pediococcus and Lactobacillus from brewery environment - whole genome sequencing and assembly.</title>
        <authorList>
            <person name="Behr J."/>
            <person name="Geissler A.J."/>
            <person name="Vogel R.F."/>
        </authorList>
    </citation>
    <scope>NUCLEOTIDE SEQUENCE [LARGE SCALE GENOMIC DNA]</scope>
    <source>
        <strain evidence="12 13">TMW 1.1995</strain>
    </source>
</reference>
<dbReference type="HAMAP" id="MF_00161">
    <property type="entry name" value="LspA"/>
    <property type="match status" value="1"/>
</dbReference>
<feature type="transmembrane region" description="Helical" evidence="9">
    <location>
        <begin position="19"/>
        <end position="41"/>
    </location>
</feature>
<evidence type="ECO:0000313" key="12">
    <source>
        <dbReference type="EMBL" id="ANZ68026.1"/>
    </source>
</evidence>
<keyword evidence="4 9" id="KW-0812">Transmembrane</keyword>
<evidence type="ECO:0000256" key="6">
    <source>
        <dbReference type="ARBA" id="ARBA00022801"/>
    </source>
</evidence>
<dbReference type="PRINTS" id="PR00781">
    <property type="entry name" value="LIPOSIGPTASE"/>
</dbReference>
<dbReference type="GO" id="GO:0005886">
    <property type="term" value="C:plasma membrane"/>
    <property type="evidence" value="ECO:0007669"/>
    <property type="project" value="UniProtKB-SubCell"/>
</dbReference>
<dbReference type="GO" id="GO:0004190">
    <property type="term" value="F:aspartic-type endopeptidase activity"/>
    <property type="evidence" value="ECO:0007669"/>
    <property type="project" value="UniProtKB-UniRule"/>
</dbReference>
<evidence type="ECO:0000256" key="3">
    <source>
        <dbReference type="ARBA" id="ARBA00022670"/>
    </source>
</evidence>
<evidence type="ECO:0000256" key="9">
    <source>
        <dbReference type="HAMAP-Rule" id="MF_00161"/>
    </source>
</evidence>
<dbReference type="STRING" id="240427.AYR62_06440"/>
<dbReference type="UniPathway" id="UPA00665"/>
<evidence type="ECO:0000256" key="11">
    <source>
        <dbReference type="RuleBase" id="RU004181"/>
    </source>
</evidence>
<dbReference type="Pfam" id="PF01252">
    <property type="entry name" value="Peptidase_A8"/>
    <property type="match status" value="1"/>
</dbReference>
<evidence type="ECO:0000256" key="5">
    <source>
        <dbReference type="ARBA" id="ARBA00022750"/>
    </source>
</evidence>
<sequence>MIIGSVTVLIIVLFLIDQWIKYAVVAHIALGAVHQVIPGVLSLTYLRNNGAAWSMLEGQQWFFYIVSIIALAVLIYFLIRYRTDWRYELGLALMIAGTLGNFVDRIRQGFVVDMFQLDFISFPIFNFADSCLTVGVIVLMIAILLEDRRDRTGSSHE</sequence>
<keyword evidence="6 9" id="KW-0378">Hydrolase</keyword>
<dbReference type="PANTHER" id="PTHR33695">
    <property type="entry name" value="LIPOPROTEIN SIGNAL PEPTIDASE"/>
    <property type="match status" value="1"/>
</dbReference>
<evidence type="ECO:0000256" key="4">
    <source>
        <dbReference type="ARBA" id="ARBA00022692"/>
    </source>
</evidence>
<protein>
    <recommendedName>
        <fullName evidence="9">Lipoprotein signal peptidase</fullName>
        <ecNumber evidence="9">3.4.23.36</ecNumber>
    </recommendedName>
    <alternativeName>
        <fullName evidence="9">Prolipoprotein signal peptidase</fullName>
    </alternativeName>
    <alternativeName>
        <fullName evidence="9">Signal peptidase II</fullName>
        <shortName evidence="9">SPase II</shortName>
    </alternativeName>
</protein>
<dbReference type="EMBL" id="CP014924">
    <property type="protein sequence ID" value="ANZ68026.1"/>
    <property type="molecule type" value="Genomic_DNA"/>
</dbReference>
<evidence type="ECO:0000256" key="1">
    <source>
        <dbReference type="ARBA" id="ARBA00006139"/>
    </source>
</evidence>
<feature type="transmembrane region" description="Helical" evidence="9">
    <location>
        <begin position="86"/>
        <end position="103"/>
    </location>
</feature>
<keyword evidence="3 9" id="KW-0645">Protease</keyword>
<dbReference type="PANTHER" id="PTHR33695:SF1">
    <property type="entry name" value="LIPOPROTEIN SIGNAL PEPTIDASE"/>
    <property type="match status" value="1"/>
</dbReference>
<keyword evidence="13" id="KW-1185">Reference proteome</keyword>
<feature type="transmembrane region" description="Helical" evidence="9">
    <location>
        <begin position="123"/>
        <end position="145"/>
    </location>
</feature>
<feature type="active site" evidence="9">
    <location>
        <position position="129"/>
    </location>
</feature>
<dbReference type="PROSITE" id="PS00855">
    <property type="entry name" value="SPASE_II"/>
    <property type="match status" value="1"/>
</dbReference>
<comment type="subcellular location">
    <subcellularLocation>
        <location evidence="9">Cell membrane</location>
        <topology evidence="9">Multi-pass membrane protein</topology>
    </subcellularLocation>
</comment>
<evidence type="ECO:0000256" key="10">
    <source>
        <dbReference type="RuleBase" id="RU000594"/>
    </source>
</evidence>
<evidence type="ECO:0000313" key="13">
    <source>
        <dbReference type="Proteomes" id="UP000093267"/>
    </source>
</evidence>
<evidence type="ECO:0000256" key="2">
    <source>
        <dbReference type="ARBA" id="ARBA00022475"/>
    </source>
</evidence>
<gene>
    <name evidence="9" type="primary">lspA</name>
    <name evidence="12" type="ORF">AYR63_13340</name>
</gene>
<keyword evidence="8 9" id="KW-0472">Membrane</keyword>
<comment type="similarity">
    <text evidence="1 9 11">Belongs to the peptidase A8 family.</text>
</comment>
<dbReference type="AlphaFoldDB" id="A0A1B2J110"/>
<keyword evidence="7 9" id="KW-1133">Transmembrane helix</keyword>
<dbReference type="Proteomes" id="UP000093267">
    <property type="component" value="Chromosome"/>
</dbReference>
<dbReference type="GO" id="GO:0006508">
    <property type="term" value="P:proteolysis"/>
    <property type="evidence" value="ECO:0007669"/>
    <property type="project" value="UniProtKB-KW"/>
</dbReference>
<comment type="function">
    <text evidence="9 10">This protein specifically catalyzes the removal of signal peptides from prolipoproteins.</text>
</comment>
<accession>A0A1B2J110</accession>
<evidence type="ECO:0000256" key="7">
    <source>
        <dbReference type="ARBA" id="ARBA00022989"/>
    </source>
</evidence>
<keyword evidence="2 9" id="KW-1003">Cell membrane</keyword>
<comment type="catalytic activity">
    <reaction evidence="9 10">
        <text>Release of signal peptides from bacterial membrane prolipoproteins. Hydrolyzes -Xaa-Yaa-Zaa-|-(S,diacylglyceryl)Cys-, in which Xaa is hydrophobic (preferably Leu), and Yaa (Ala or Ser) and Zaa (Gly or Ala) have small, neutral side chains.</text>
        <dbReference type="EC" id="3.4.23.36"/>
    </reaction>
</comment>
<feature type="transmembrane region" description="Helical" evidence="9">
    <location>
        <begin position="61"/>
        <end position="79"/>
    </location>
</feature>
<evidence type="ECO:0000256" key="8">
    <source>
        <dbReference type="ARBA" id="ARBA00023136"/>
    </source>
</evidence>
<comment type="pathway">
    <text evidence="9">Protein modification; lipoprotein biosynthesis (signal peptide cleavage).</text>
</comment>
<dbReference type="KEGG" id="lpd:AYR62_06440"/>
<dbReference type="NCBIfam" id="TIGR00077">
    <property type="entry name" value="lspA"/>
    <property type="match status" value="1"/>
</dbReference>
<dbReference type="EC" id="3.4.23.36" evidence="9"/>
<dbReference type="InterPro" id="IPR001872">
    <property type="entry name" value="Peptidase_A8"/>
</dbReference>
<organism evidence="12 13">
    <name type="scientific">Secundilactobacillus paracollinoides</name>
    <dbReference type="NCBI Taxonomy" id="240427"/>
    <lineage>
        <taxon>Bacteria</taxon>
        <taxon>Bacillati</taxon>
        <taxon>Bacillota</taxon>
        <taxon>Bacilli</taxon>
        <taxon>Lactobacillales</taxon>
        <taxon>Lactobacillaceae</taxon>
        <taxon>Secundilactobacillus</taxon>
    </lineage>
</organism>